<dbReference type="OrthoDB" id="5427059at2759"/>
<dbReference type="VEuPathDB" id="FungiDB:ASPCADRAFT_169826"/>
<proteinExistence type="predicted"/>
<dbReference type="OMA" id="WNIRERS"/>
<dbReference type="EMBL" id="KV907500">
    <property type="protein sequence ID" value="OOF95319.1"/>
    <property type="molecule type" value="Genomic_DNA"/>
</dbReference>
<evidence type="ECO:0000313" key="1">
    <source>
        <dbReference type="EMBL" id="OOF95319.1"/>
    </source>
</evidence>
<organism evidence="1 2">
    <name type="scientific">Aspergillus carbonarius (strain ITEM 5010)</name>
    <dbReference type="NCBI Taxonomy" id="602072"/>
    <lineage>
        <taxon>Eukaryota</taxon>
        <taxon>Fungi</taxon>
        <taxon>Dikarya</taxon>
        <taxon>Ascomycota</taxon>
        <taxon>Pezizomycotina</taxon>
        <taxon>Eurotiomycetes</taxon>
        <taxon>Eurotiomycetidae</taxon>
        <taxon>Eurotiales</taxon>
        <taxon>Aspergillaceae</taxon>
        <taxon>Aspergillus</taxon>
        <taxon>Aspergillus subgen. Circumdati</taxon>
    </lineage>
</organism>
<sequence>MTEPTLEGLPVELRISIMVTIADLSSLRSLVLASPSYYQTYRQAKREVLWSFLREPYAGLVDISDAIAAVRSRGLYAYKPSNKEEIIALLDRRRRSAEIRRMRLSSDPLPYEPAHIEEAIHLLRLHDLATIVLDDYANSISKPPWISKKRWRYHFRPIVFTDTEKRRFLRAFYRLQAYSNIFGSIERTVDSEPSLDENLWFEAQPPTFTDEEAWRLFFGTMTPWETEEIACLWIHVAEYRLGRHVAKASMSLKRSGVTLLSELPEDQRAPKATRFNLCSDLDPRRYVTRHFIASKGPALFGKILQQDQGLAHRNLVLVNAQKRRWHPHKWPRPKSPSWMMPLLYPADRFDFSADMEELAKLWDSSPPLERPNLAWRQKWIPQDHENPGQIQVPFLNRESPVSLWGWGYALWDDERFLEWDAPMLTAVDIGDFDGF</sequence>
<dbReference type="Proteomes" id="UP000188318">
    <property type="component" value="Unassembled WGS sequence"/>
</dbReference>
<name>A0A1R3RLH9_ASPC5</name>
<protein>
    <submittedName>
        <fullName evidence="1">Uncharacterized protein</fullName>
    </submittedName>
</protein>
<dbReference type="AlphaFoldDB" id="A0A1R3RLH9"/>
<keyword evidence="2" id="KW-1185">Reference proteome</keyword>
<gene>
    <name evidence="1" type="ORF">ASPCADRAFT_169826</name>
</gene>
<evidence type="ECO:0000313" key="2">
    <source>
        <dbReference type="Proteomes" id="UP000188318"/>
    </source>
</evidence>
<accession>A0A1R3RLH9</accession>
<reference evidence="2" key="1">
    <citation type="journal article" date="2017" name="Genome Biol.">
        <title>Comparative genomics reveals high biological diversity and specific adaptations in the industrially and medically important fungal genus Aspergillus.</title>
        <authorList>
            <person name="de Vries R.P."/>
            <person name="Riley R."/>
            <person name="Wiebenga A."/>
            <person name="Aguilar-Osorio G."/>
            <person name="Amillis S."/>
            <person name="Uchima C.A."/>
            <person name="Anderluh G."/>
            <person name="Asadollahi M."/>
            <person name="Askin M."/>
            <person name="Barry K."/>
            <person name="Battaglia E."/>
            <person name="Bayram O."/>
            <person name="Benocci T."/>
            <person name="Braus-Stromeyer S.A."/>
            <person name="Caldana C."/>
            <person name="Canovas D."/>
            <person name="Cerqueira G.C."/>
            <person name="Chen F."/>
            <person name="Chen W."/>
            <person name="Choi C."/>
            <person name="Clum A."/>
            <person name="Dos Santos R.A."/>
            <person name="Damasio A.R."/>
            <person name="Diallinas G."/>
            <person name="Emri T."/>
            <person name="Fekete E."/>
            <person name="Flipphi M."/>
            <person name="Freyberg S."/>
            <person name="Gallo A."/>
            <person name="Gournas C."/>
            <person name="Habgood R."/>
            <person name="Hainaut M."/>
            <person name="Harispe M.L."/>
            <person name="Henrissat B."/>
            <person name="Hilden K.S."/>
            <person name="Hope R."/>
            <person name="Hossain A."/>
            <person name="Karabika E."/>
            <person name="Karaffa L."/>
            <person name="Karanyi Z."/>
            <person name="Krasevec N."/>
            <person name="Kuo A."/>
            <person name="Kusch H."/>
            <person name="LaButti K."/>
            <person name="Lagendijk E.L."/>
            <person name="Lapidus A."/>
            <person name="Levasseur A."/>
            <person name="Lindquist E."/>
            <person name="Lipzen A."/>
            <person name="Logrieco A.F."/>
            <person name="MacCabe A."/>
            <person name="Maekelae M.R."/>
            <person name="Malavazi I."/>
            <person name="Melin P."/>
            <person name="Meyer V."/>
            <person name="Mielnichuk N."/>
            <person name="Miskei M."/>
            <person name="Molnar A.P."/>
            <person name="Mule G."/>
            <person name="Ngan C.Y."/>
            <person name="Orejas M."/>
            <person name="Orosz E."/>
            <person name="Ouedraogo J.P."/>
            <person name="Overkamp K.M."/>
            <person name="Park H.-S."/>
            <person name="Perrone G."/>
            <person name="Piumi F."/>
            <person name="Punt P.J."/>
            <person name="Ram A.F."/>
            <person name="Ramon A."/>
            <person name="Rauscher S."/>
            <person name="Record E."/>
            <person name="Riano-Pachon D.M."/>
            <person name="Robert V."/>
            <person name="Roehrig J."/>
            <person name="Ruller R."/>
            <person name="Salamov A."/>
            <person name="Salih N.S."/>
            <person name="Samson R.A."/>
            <person name="Sandor E."/>
            <person name="Sanguinetti M."/>
            <person name="Schuetze T."/>
            <person name="Sepcic K."/>
            <person name="Shelest E."/>
            <person name="Sherlock G."/>
            <person name="Sophianopoulou V."/>
            <person name="Squina F.M."/>
            <person name="Sun H."/>
            <person name="Susca A."/>
            <person name="Todd R.B."/>
            <person name="Tsang A."/>
            <person name="Unkles S.E."/>
            <person name="van de Wiele N."/>
            <person name="van Rossen-Uffink D."/>
            <person name="Oliveira J.V."/>
            <person name="Vesth T.C."/>
            <person name="Visser J."/>
            <person name="Yu J.-H."/>
            <person name="Zhou M."/>
            <person name="Andersen M.R."/>
            <person name="Archer D.B."/>
            <person name="Baker S.E."/>
            <person name="Benoit I."/>
            <person name="Brakhage A.A."/>
            <person name="Braus G.H."/>
            <person name="Fischer R."/>
            <person name="Frisvad J.C."/>
            <person name="Goldman G.H."/>
            <person name="Houbraken J."/>
            <person name="Oakley B."/>
            <person name="Pocsi I."/>
            <person name="Scazzocchio C."/>
            <person name="Seiboth B."/>
            <person name="vanKuyk P.A."/>
            <person name="Wortman J."/>
            <person name="Dyer P.S."/>
            <person name="Grigoriev I.V."/>
        </authorList>
    </citation>
    <scope>NUCLEOTIDE SEQUENCE [LARGE SCALE GENOMIC DNA]</scope>
    <source>
        <strain evidence="2">ITEM 5010</strain>
    </source>
</reference>